<evidence type="ECO:0000313" key="1">
    <source>
        <dbReference type="EMBL" id="KAH1031273.1"/>
    </source>
</evidence>
<proteinExistence type="predicted"/>
<organism evidence="1 2">
    <name type="scientific">Gossypium stocksii</name>
    <dbReference type="NCBI Taxonomy" id="47602"/>
    <lineage>
        <taxon>Eukaryota</taxon>
        <taxon>Viridiplantae</taxon>
        <taxon>Streptophyta</taxon>
        <taxon>Embryophyta</taxon>
        <taxon>Tracheophyta</taxon>
        <taxon>Spermatophyta</taxon>
        <taxon>Magnoliopsida</taxon>
        <taxon>eudicotyledons</taxon>
        <taxon>Gunneridae</taxon>
        <taxon>Pentapetalae</taxon>
        <taxon>rosids</taxon>
        <taxon>malvids</taxon>
        <taxon>Malvales</taxon>
        <taxon>Malvaceae</taxon>
        <taxon>Malvoideae</taxon>
        <taxon>Gossypium</taxon>
    </lineage>
</organism>
<dbReference type="EMBL" id="JAIQCV010000013">
    <property type="protein sequence ID" value="KAH1031273.1"/>
    <property type="molecule type" value="Genomic_DNA"/>
</dbReference>
<feature type="non-terminal residue" evidence="1">
    <location>
        <position position="65"/>
    </location>
</feature>
<accession>A0A9D3U7G0</accession>
<gene>
    <name evidence="1" type="ORF">J1N35_043447</name>
</gene>
<evidence type="ECO:0000313" key="2">
    <source>
        <dbReference type="Proteomes" id="UP000828251"/>
    </source>
</evidence>
<reference evidence="1 2" key="1">
    <citation type="journal article" date="2021" name="Plant Biotechnol. J.">
        <title>Multi-omics assisted identification of the key and species-specific regulatory components of drought-tolerant mechanisms in Gossypium stocksii.</title>
        <authorList>
            <person name="Yu D."/>
            <person name="Ke L."/>
            <person name="Zhang D."/>
            <person name="Wu Y."/>
            <person name="Sun Y."/>
            <person name="Mei J."/>
            <person name="Sun J."/>
            <person name="Sun Y."/>
        </authorList>
    </citation>
    <scope>NUCLEOTIDE SEQUENCE [LARGE SCALE GENOMIC DNA]</scope>
    <source>
        <strain evidence="2">cv. E1</strain>
        <tissue evidence="1">Leaf</tissue>
    </source>
</reference>
<dbReference type="Proteomes" id="UP000828251">
    <property type="component" value="Unassembled WGS sequence"/>
</dbReference>
<dbReference type="OrthoDB" id="10414555at2759"/>
<keyword evidence="2" id="KW-1185">Reference proteome</keyword>
<name>A0A9D3U7G0_9ROSI</name>
<sequence length="65" mass="7153">MANIELRETCGGGKKASSSRDILLALKDRVAKLEGSTSDVSETLEEVDGRTIEMESRQDQLKEQV</sequence>
<protein>
    <submittedName>
        <fullName evidence="1">Uncharacterized protein</fullName>
    </submittedName>
</protein>
<comment type="caution">
    <text evidence="1">The sequence shown here is derived from an EMBL/GenBank/DDBJ whole genome shotgun (WGS) entry which is preliminary data.</text>
</comment>
<dbReference type="AlphaFoldDB" id="A0A9D3U7G0"/>